<dbReference type="Proteomes" id="UP000019229">
    <property type="component" value="Chromosome"/>
</dbReference>
<dbReference type="PATRIC" id="fig|743966.3.peg.289"/>
<dbReference type="KEGG" id="mbc:MYB_01440"/>
<dbReference type="STRING" id="743966.MYB_01440"/>
<gene>
    <name evidence="1" type="ORF">MYB_01440</name>
</gene>
<evidence type="ECO:0000313" key="1">
    <source>
        <dbReference type="EMBL" id="AHH45297.1"/>
    </source>
</evidence>
<proteinExistence type="predicted"/>
<dbReference type="RefSeq" id="WP_022934775.1">
    <property type="nucleotide sequence ID" value="NZ_CP007154.1"/>
</dbReference>
<dbReference type="HOGENOM" id="CLU_327562_0_0_14"/>
<dbReference type="AlphaFoldDB" id="W5UT32"/>
<reference evidence="1 2" key="1">
    <citation type="journal article" date="2014" name="Genome Announc.">
        <title>Complete Genome Sequence of Mycoplasma bovoculi Strain M165/69T (ATCC 29104).</title>
        <authorList>
            <person name="Calcutt M.J."/>
            <person name="Foecking M.F."/>
        </authorList>
    </citation>
    <scope>NUCLEOTIDE SEQUENCE [LARGE SCALE GENOMIC DNA]</scope>
    <source>
        <strain evidence="1">M165/69</strain>
    </source>
</reference>
<name>W5UT32_9BACT</name>
<dbReference type="EMBL" id="CP007154">
    <property type="protein sequence ID" value="AHH45297.1"/>
    <property type="molecule type" value="Genomic_DNA"/>
</dbReference>
<accession>W5UT32</accession>
<sequence>MKIYKIKKNDKKKLILIGLSVIASSIVLATSVGIASSLKQKVIQPSQLDERIKNIASKIKPNKNILFSFQQSNESTATQDKSVKNTMVSTALQFVSLNDFLNNVNKQITSNETKKYLENFLNFNEILFELNTKSRFRTEGNSDFQLVKNPSNQNQWITSKNNNLYFFIQDQSKWANNKDKESKIIAVPLNIVDLFGKTNFDNSFSFSDLKVTDFFKQSFKDSINLQNLNINSIRQLWWQQWQNNLTNNGTKNTKFDLSLISVFDFLHIFKSSFFVSKKDKDNYLLSIISNSLKKPLIKQLNFIDANLNDITKENLDKFFEINFKLDSDSLQIYLDNKENTPYLKVDGLVEIKTKFIDVSTVKKIEIKISNLNFLNSKQENGSTESDTIYHWLSSKYQYDSDKVQPFDSKSSNPIGINHLENLIENQEYNQVSDILEKPDFYGLQLNDEQKLQAISRDFKSISPEMLIDNSKIGQNKIEEQNQIINVESKLFKNNLDVPRFLFDLAHQGIYNVAVYFLEILKSAGFVSEDTIFFNNEPNKIFEKLSEIHFINPKEKNSNSKFKFKLFSFNHDYLDTSYVFNKDDSSDKILYLSTLYIPFDLASIKNDFATEDSNQILHKIATFNNKSIQNLSEKSGFFSGVQPYYKNDKSKQVPIDNLADLLLAFYAKLRFLANSNFGFPLLKLGNHLGYQVVFKSENNSNQASASDKSAISKKLKISYQYRFGFLKNGKISFELFRTAYRSLNDINFYQDQVEELSDKKEQNILNLDKIVLETPEAFKKVYLAQNDFNNLNHFVTSLPTDEALQKIGLTKLIDYYKTINPTLSLVSKELTNDTNSNNTITNLSKFSNQNVAILQFFLERDGKTSSIPLTIGVYNLELS</sequence>
<organism evidence="1 2">
    <name type="scientific">Mesomycoplasma bovoculi M165/69</name>
    <dbReference type="NCBI Taxonomy" id="743966"/>
    <lineage>
        <taxon>Bacteria</taxon>
        <taxon>Bacillati</taxon>
        <taxon>Mycoplasmatota</taxon>
        <taxon>Mycoplasmoidales</taxon>
        <taxon>Metamycoplasmataceae</taxon>
        <taxon>Mesomycoplasma</taxon>
    </lineage>
</organism>
<evidence type="ECO:0000313" key="2">
    <source>
        <dbReference type="Proteomes" id="UP000019229"/>
    </source>
</evidence>
<keyword evidence="2" id="KW-1185">Reference proteome</keyword>
<protein>
    <submittedName>
        <fullName evidence="1">p97/LppS family protein</fullName>
    </submittedName>
</protein>